<dbReference type="EMBL" id="JTDN01000002">
    <property type="protein sequence ID" value="KHL24782.1"/>
    <property type="molecule type" value="Genomic_DNA"/>
</dbReference>
<dbReference type="SUPFAM" id="SSF74650">
    <property type="entry name" value="Galactose mutarotase-like"/>
    <property type="match status" value="1"/>
</dbReference>
<keyword evidence="2" id="KW-0378">Hydrolase</keyword>
<name>A0A0B2BXR7_9SPHN</name>
<dbReference type="Pfam" id="PF07691">
    <property type="entry name" value="PA14"/>
    <property type="match status" value="1"/>
</dbReference>
<dbReference type="Gene3D" id="2.60.40.1180">
    <property type="entry name" value="Golgi alpha-mannosidase II"/>
    <property type="match status" value="2"/>
</dbReference>
<dbReference type="Proteomes" id="UP000030988">
    <property type="component" value="Unassembled WGS sequence"/>
</dbReference>
<dbReference type="InterPro" id="IPR017853">
    <property type="entry name" value="GH"/>
</dbReference>
<evidence type="ECO:0000256" key="3">
    <source>
        <dbReference type="SAM" id="SignalP"/>
    </source>
</evidence>
<dbReference type="Gene3D" id="2.60.40.1760">
    <property type="entry name" value="glycosyl hydrolase (family 31)"/>
    <property type="match status" value="1"/>
</dbReference>
<dbReference type="CDD" id="cd14752">
    <property type="entry name" value="GH31_N"/>
    <property type="match status" value="1"/>
</dbReference>
<organism evidence="5 6">
    <name type="scientific">Croceibacterium mercuriale</name>
    <dbReference type="NCBI Taxonomy" id="1572751"/>
    <lineage>
        <taxon>Bacteria</taxon>
        <taxon>Pseudomonadati</taxon>
        <taxon>Pseudomonadota</taxon>
        <taxon>Alphaproteobacteria</taxon>
        <taxon>Sphingomonadales</taxon>
        <taxon>Erythrobacteraceae</taxon>
        <taxon>Croceibacterium</taxon>
    </lineage>
</organism>
<dbReference type="SUPFAM" id="SSF51445">
    <property type="entry name" value="(Trans)glycosidases"/>
    <property type="match status" value="1"/>
</dbReference>
<dbReference type="InterPro" id="IPR051816">
    <property type="entry name" value="Glycosyl_Hydrolase_31"/>
</dbReference>
<dbReference type="Gene3D" id="2.60.120.380">
    <property type="match status" value="1"/>
</dbReference>
<dbReference type="InterPro" id="IPR011013">
    <property type="entry name" value="Gal_mutarotase_sf_dom"/>
</dbReference>
<dbReference type="InterPro" id="IPR013780">
    <property type="entry name" value="Glyco_hydro_b"/>
</dbReference>
<keyword evidence="2" id="KW-0326">Glycosidase</keyword>
<dbReference type="PANTHER" id="PTHR43863:SF2">
    <property type="entry name" value="MALTASE-GLUCOAMYLASE"/>
    <property type="match status" value="1"/>
</dbReference>
<dbReference type="SUPFAM" id="SSF51011">
    <property type="entry name" value="Glycosyl hydrolase domain"/>
    <property type="match status" value="1"/>
</dbReference>
<dbReference type="InterPro" id="IPR011658">
    <property type="entry name" value="PA14_dom"/>
</dbReference>
<dbReference type="GO" id="GO:0030246">
    <property type="term" value="F:carbohydrate binding"/>
    <property type="evidence" value="ECO:0007669"/>
    <property type="project" value="InterPro"/>
</dbReference>
<dbReference type="Pfam" id="PF17137">
    <property type="entry name" value="DUF5110"/>
    <property type="match status" value="1"/>
</dbReference>
<dbReference type="GO" id="GO:0005975">
    <property type="term" value="P:carbohydrate metabolic process"/>
    <property type="evidence" value="ECO:0007669"/>
    <property type="project" value="InterPro"/>
</dbReference>
<sequence>MLRTPTLAAMALCLASPALATGVERLPHGVLVTPDSGPAKAVRVLVYGDGQFRVTAMPADAVALPDSLMVIAQPVEAFTYAESGDAVTLGTATGTAEVRLADGHVRVLDAAGKELLSESPRTPFQPVTIEGEPFVGISQQFNRGTDEGFYGLGQHQNGQMNYNGEDVELAQHNMDIAVPFVVSTRGYGLLWDNESITRFGDPRPPQLVGAEGAGALKVTSGDQPGWTAEYYLGDSLAVRQVEPTINYQFLRDQARWPAAAKAAIAASGESGQNTQGVATQEQRVVWTGTLQPTADGVHKLRLYSSSYVRVFADGQEVLNRWRQNWNPWFHNFDLPLTAGTPVELRIEWEPNQGYIALFGSDPLPQEDRHSLWLSSEAARAIDYYVVTGQDMDAVIAGYRALTGKSALLPQWAYGFWQSRQRYETQDQLLGVLREYRKRRIPIDNIVLDWRYWTDPTWGSHAFDPARFPRPERMVDQVHDLDARIMISVWPKFYPDTANGRELDAQGFLYRRPLEAGQKDWVGPGYPNTFYNPYTRPARDLYFRQIRDALVDKGFDAWWMDAVEPDWHSNLSIDERKYQMGPTARGPGAFVFNSYPLIHAEGMADNLRAAQPDRRPFILTRSGFGGIQRASAALWSGDVAARWDDLREQISAGVNISLSGIPNWTHDIGGFAVEDRYTRAEPEHLPEWRELNLRWFQFGAWTPLFRSHGEAPYREVYELGQDDPAMYRAMVGLIEQRYRLMPYITAVAADTYHADGTMMRGLVMDFAADRQVWEVDDQYMFGPAFLVAPVTERGATSRRVYLPAGADWYDWRSGAFHRGGQAITAQAVREEIPVYVRAGSIIPTGPAVQHTAEQPDGPVVLHVFTGADGSFTWHADDGTSHAYLQGQHAKVPLSWDEASGTLTIGARQGSYDGMARRRDMSIRFHGPEQAVAPDFSENGERRLTYDGTAVTVRR</sequence>
<dbReference type="Pfam" id="PF13802">
    <property type="entry name" value="Gal_mutarotas_2"/>
    <property type="match status" value="1"/>
</dbReference>
<accession>A0A0B2BXR7</accession>
<protein>
    <submittedName>
        <fullName evidence="5">Alpha-xylosidase</fullName>
    </submittedName>
</protein>
<dbReference type="SUPFAM" id="SSF56988">
    <property type="entry name" value="Anthrax protective antigen"/>
    <property type="match status" value="1"/>
</dbReference>
<evidence type="ECO:0000313" key="5">
    <source>
        <dbReference type="EMBL" id="KHL24782.1"/>
    </source>
</evidence>
<dbReference type="AlphaFoldDB" id="A0A0B2BXR7"/>
<dbReference type="CDD" id="cd06591">
    <property type="entry name" value="GH31_xylosidase_XylS"/>
    <property type="match status" value="1"/>
</dbReference>
<reference evidence="5 6" key="1">
    <citation type="submission" date="2014-11" db="EMBL/GenBank/DDBJ databases">
        <title>Draft genome sequence of Kirrobacter mercurialis.</title>
        <authorList>
            <person name="Coil D.A."/>
            <person name="Eisen J.A."/>
        </authorList>
    </citation>
    <scope>NUCLEOTIDE SEQUENCE [LARGE SCALE GENOMIC DNA]</scope>
    <source>
        <strain evidence="5 6">Coronado</strain>
    </source>
</reference>
<comment type="caution">
    <text evidence="5">The sequence shown here is derived from an EMBL/GenBank/DDBJ whole genome shotgun (WGS) entry which is preliminary data.</text>
</comment>
<gene>
    <name evidence="5" type="ORF">PK98_12815</name>
</gene>
<dbReference type="InterPro" id="IPR037524">
    <property type="entry name" value="PA14/GLEYA"/>
</dbReference>
<comment type="similarity">
    <text evidence="1 2">Belongs to the glycosyl hydrolase 31 family.</text>
</comment>
<dbReference type="Pfam" id="PF21365">
    <property type="entry name" value="Glyco_hydro_31_3rd"/>
    <property type="match status" value="1"/>
</dbReference>
<evidence type="ECO:0000259" key="4">
    <source>
        <dbReference type="PROSITE" id="PS51820"/>
    </source>
</evidence>
<evidence type="ECO:0000256" key="1">
    <source>
        <dbReference type="ARBA" id="ARBA00007806"/>
    </source>
</evidence>
<dbReference type="InterPro" id="IPR025887">
    <property type="entry name" value="Glyco_hydro_31_N_dom"/>
</dbReference>
<dbReference type="GO" id="GO:0004553">
    <property type="term" value="F:hydrolase activity, hydrolyzing O-glycosyl compounds"/>
    <property type="evidence" value="ECO:0007669"/>
    <property type="project" value="InterPro"/>
</dbReference>
<keyword evidence="6" id="KW-1185">Reference proteome</keyword>
<dbReference type="STRING" id="1572751.PK98_12815"/>
<dbReference type="RefSeq" id="WP_039097240.1">
    <property type="nucleotide sequence ID" value="NZ_JTDN01000002.1"/>
</dbReference>
<feature type="chain" id="PRO_5002071549" evidence="3">
    <location>
        <begin position="21"/>
        <end position="953"/>
    </location>
</feature>
<evidence type="ECO:0000256" key="2">
    <source>
        <dbReference type="RuleBase" id="RU361185"/>
    </source>
</evidence>
<dbReference type="InterPro" id="IPR033403">
    <property type="entry name" value="DUF5110"/>
</dbReference>
<evidence type="ECO:0000313" key="6">
    <source>
        <dbReference type="Proteomes" id="UP000030988"/>
    </source>
</evidence>
<dbReference type="SMART" id="SM00758">
    <property type="entry name" value="PA14"/>
    <property type="match status" value="1"/>
</dbReference>
<dbReference type="PANTHER" id="PTHR43863">
    <property type="entry name" value="HYDROLASE, PUTATIVE (AFU_ORTHOLOGUE AFUA_1G03140)-RELATED"/>
    <property type="match status" value="1"/>
</dbReference>
<proteinExistence type="inferred from homology"/>
<dbReference type="OrthoDB" id="176168at2"/>
<feature type="domain" description="PA14" evidence="4">
    <location>
        <begin position="221"/>
        <end position="378"/>
    </location>
</feature>
<feature type="signal peptide" evidence="3">
    <location>
        <begin position="1"/>
        <end position="20"/>
    </location>
</feature>
<dbReference type="InterPro" id="IPR000322">
    <property type="entry name" value="Glyco_hydro_31_TIM"/>
</dbReference>
<dbReference type="PROSITE" id="PS51820">
    <property type="entry name" value="PA14"/>
    <property type="match status" value="1"/>
</dbReference>
<dbReference type="Pfam" id="PF01055">
    <property type="entry name" value="Glyco_hydro_31_2nd"/>
    <property type="match status" value="1"/>
</dbReference>
<dbReference type="Gene3D" id="3.20.20.80">
    <property type="entry name" value="Glycosidases"/>
    <property type="match status" value="1"/>
</dbReference>
<keyword evidence="3" id="KW-0732">Signal</keyword>
<dbReference type="InterPro" id="IPR048395">
    <property type="entry name" value="Glyco_hydro_31_C"/>
</dbReference>